<dbReference type="PIRSF" id="PIRSF002162">
    <property type="entry name" value="Ribosomal_L6"/>
    <property type="match status" value="1"/>
</dbReference>
<dbReference type="SUPFAM" id="SSF56053">
    <property type="entry name" value="Ribosomal protein L6"/>
    <property type="match status" value="2"/>
</dbReference>
<keyword evidence="2" id="KW-0699">rRNA-binding</keyword>
<evidence type="ECO:0000256" key="3">
    <source>
        <dbReference type="ARBA" id="ARBA00022884"/>
    </source>
</evidence>
<dbReference type="Gene3D" id="3.90.930.12">
    <property type="entry name" value="Ribosomal protein L6, alpha-beta domain"/>
    <property type="match status" value="2"/>
</dbReference>
<proteinExistence type="inferred from homology"/>
<dbReference type="FunFam" id="3.90.930.12:FF:000001">
    <property type="entry name" value="50S ribosomal protein L6"/>
    <property type="match status" value="1"/>
</dbReference>
<dbReference type="Pfam" id="PF00347">
    <property type="entry name" value="Ribosomal_L6"/>
    <property type="match status" value="2"/>
</dbReference>
<keyword evidence="3" id="KW-0694">RNA-binding</keyword>
<evidence type="ECO:0000256" key="2">
    <source>
        <dbReference type="ARBA" id="ARBA00022730"/>
    </source>
</evidence>
<evidence type="ECO:0000256" key="4">
    <source>
        <dbReference type="ARBA" id="ARBA00022980"/>
    </source>
</evidence>
<dbReference type="PRINTS" id="PR00059">
    <property type="entry name" value="RIBOSOMALL6"/>
</dbReference>
<protein>
    <submittedName>
        <fullName evidence="7">LSU ribosomal protein L6p (L9e)</fullName>
    </submittedName>
</protein>
<sequence length="178" mass="18922">MSRIANSPVEIPAGVEVSVKGGLMTVKGPKGTLNRTIHEFVEVSQDGGVLTFSARNKAQKGAVAMSGTMRSLVSNMVSGVVAGFEKKLTLVGVGYRAQMQGKVLNLTLGFSHPVNYESPDGIAIEAPSQTEIIVKGVDKQAVGQVAANIRAFRPPEPYKGKGVRYADEHVVMKEAKKK</sequence>
<dbReference type="FunFam" id="3.90.930.12:FF:000002">
    <property type="entry name" value="50S ribosomal protein L6"/>
    <property type="match status" value="1"/>
</dbReference>
<dbReference type="NCBIfam" id="TIGR03654">
    <property type="entry name" value="L6_bact"/>
    <property type="match status" value="1"/>
</dbReference>
<evidence type="ECO:0000313" key="7">
    <source>
        <dbReference type="EMBL" id="VAW84933.1"/>
    </source>
</evidence>
<dbReference type="GO" id="GO:0019843">
    <property type="term" value="F:rRNA binding"/>
    <property type="evidence" value="ECO:0007669"/>
    <property type="project" value="UniProtKB-KW"/>
</dbReference>
<evidence type="ECO:0000256" key="5">
    <source>
        <dbReference type="ARBA" id="ARBA00023274"/>
    </source>
</evidence>
<dbReference type="InterPro" id="IPR002358">
    <property type="entry name" value="Ribosomal_uL6_CS"/>
</dbReference>
<dbReference type="GO" id="GO:0022625">
    <property type="term" value="C:cytosolic large ribosomal subunit"/>
    <property type="evidence" value="ECO:0007669"/>
    <property type="project" value="TreeGrafter"/>
</dbReference>
<dbReference type="AlphaFoldDB" id="A0A3B0Z9R5"/>
<dbReference type="EMBL" id="UOFP01000073">
    <property type="protein sequence ID" value="VAW84933.1"/>
    <property type="molecule type" value="Genomic_DNA"/>
</dbReference>
<dbReference type="InterPro" id="IPR020040">
    <property type="entry name" value="Ribosomal_uL6_a/b-dom"/>
</dbReference>
<organism evidence="7">
    <name type="scientific">hydrothermal vent metagenome</name>
    <dbReference type="NCBI Taxonomy" id="652676"/>
    <lineage>
        <taxon>unclassified sequences</taxon>
        <taxon>metagenomes</taxon>
        <taxon>ecological metagenomes</taxon>
    </lineage>
</organism>
<evidence type="ECO:0000259" key="6">
    <source>
        <dbReference type="Pfam" id="PF00347"/>
    </source>
</evidence>
<feature type="domain" description="Large ribosomal subunit protein uL6 alpha-beta" evidence="6">
    <location>
        <begin position="91"/>
        <end position="165"/>
    </location>
</feature>
<dbReference type="PROSITE" id="PS00525">
    <property type="entry name" value="RIBOSOMAL_L6_1"/>
    <property type="match status" value="1"/>
</dbReference>
<keyword evidence="4 7" id="KW-0689">Ribosomal protein</keyword>
<dbReference type="HAMAP" id="MF_01365_B">
    <property type="entry name" value="Ribosomal_uL6_B"/>
    <property type="match status" value="1"/>
</dbReference>
<name>A0A3B0Z9R5_9ZZZZ</name>
<dbReference type="PANTHER" id="PTHR11655:SF14">
    <property type="entry name" value="LARGE RIBOSOMAL SUBUNIT PROTEIN UL6M"/>
    <property type="match status" value="1"/>
</dbReference>
<comment type="similarity">
    <text evidence="1">Belongs to the universal ribosomal protein uL6 family.</text>
</comment>
<keyword evidence="5" id="KW-0687">Ribonucleoprotein</keyword>
<reference evidence="7" key="1">
    <citation type="submission" date="2018-06" db="EMBL/GenBank/DDBJ databases">
        <authorList>
            <person name="Zhirakovskaya E."/>
        </authorList>
    </citation>
    <scope>NUCLEOTIDE SEQUENCE</scope>
</reference>
<gene>
    <name evidence="7" type="ORF">MNBD_GAMMA18-1084</name>
</gene>
<dbReference type="InterPro" id="IPR036789">
    <property type="entry name" value="Ribosomal_uL6-like_a/b-dom_sf"/>
</dbReference>
<dbReference type="InterPro" id="IPR019906">
    <property type="entry name" value="Ribosomal_uL6_bac-type"/>
</dbReference>
<dbReference type="InterPro" id="IPR000702">
    <property type="entry name" value="Ribosomal_uL6-like"/>
</dbReference>
<dbReference type="GO" id="GO:0003735">
    <property type="term" value="F:structural constituent of ribosome"/>
    <property type="evidence" value="ECO:0007669"/>
    <property type="project" value="InterPro"/>
</dbReference>
<feature type="domain" description="Large ribosomal subunit protein uL6 alpha-beta" evidence="6">
    <location>
        <begin position="11"/>
        <end position="80"/>
    </location>
</feature>
<dbReference type="PANTHER" id="PTHR11655">
    <property type="entry name" value="60S/50S RIBOSOMAL PROTEIN L6/L9"/>
    <property type="match status" value="1"/>
</dbReference>
<accession>A0A3B0Z9R5</accession>
<evidence type="ECO:0000256" key="1">
    <source>
        <dbReference type="ARBA" id="ARBA00009356"/>
    </source>
</evidence>
<dbReference type="GO" id="GO:0002181">
    <property type="term" value="P:cytoplasmic translation"/>
    <property type="evidence" value="ECO:0007669"/>
    <property type="project" value="TreeGrafter"/>
</dbReference>